<evidence type="ECO:0000313" key="10">
    <source>
        <dbReference type="EMBL" id="WLQ69661.1"/>
    </source>
</evidence>
<dbReference type="InterPro" id="IPR009057">
    <property type="entry name" value="Homeodomain-like_sf"/>
</dbReference>
<dbReference type="PROSITE" id="PS51293">
    <property type="entry name" value="SANT"/>
    <property type="match status" value="1"/>
</dbReference>
<dbReference type="GO" id="GO:0009739">
    <property type="term" value="P:response to gibberellin"/>
    <property type="evidence" value="ECO:0007669"/>
    <property type="project" value="TreeGrafter"/>
</dbReference>
<dbReference type="EMBL" id="OQ909753">
    <property type="protein sequence ID" value="WLQ69661.1"/>
    <property type="molecule type" value="mRNA"/>
</dbReference>
<dbReference type="InterPro" id="IPR001005">
    <property type="entry name" value="SANT/Myb"/>
</dbReference>
<keyword evidence="5" id="KW-0539">Nucleus</keyword>
<feature type="region of interest" description="Disordered" evidence="6">
    <location>
        <begin position="1"/>
        <end position="20"/>
    </location>
</feature>
<feature type="region of interest" description="Disordered" evidence="6">
    <location>
        <begin position="48"/>
        <end position="105"/>
    </location>
</feature>
<evidence type="ECO:0000256" key="6">
    <source>
        <dbReference type="SAM" id="MobiDB-lite"/>
    </source>
</evidence>
<keyword evidence="3" id="KW-0238">DNA-binding</keyword>
<evidence type="ECO:0000259" key="9">
    <source>
        <dbReference type="PROSITE" id="PS51294"/>
    </source>
</evidence>
<evidence type="ECO:0000256" key="3">
    <source>
        <dbReference type="ARBA" id="ARBA00023125"/>
    </source>
</evidence>
<dbReference type="GO" id="GO:0005634">
    <property type="term" value="C:nucleus"/>
    <property type="evidence" value="ECO:0007669"/>
    <property type="project" value="UniProtKB-SubCell"/>
</dbReference>
<sequence length="331" mass="35597">MTRRCSHCSNNGHNSRTCSARGGGVRLFGVRLMEGVVAMKKSASMGCLPSSSASSISPSNSTYAPASPSRDARPHTAAAVASGYASDDPDRGSSSNCRGERKKGRPSHLLFQDDIGFGIPWTEEEHRMFLMGLQKLGRGDWRGIARNFVMSRTPTQVASHAQKFFIRQMTYATSIHHQVPAPDDQLLPQSVDGLGSEPAEPSRTKLAVESIDTAMVPTMYPTFVITPVSSWPWPPNLAASSSSIDGADAMAEPRKIARPTPIFPKEPPAHVDEVVSMSKLSIADGGRMETTDVSLELMASSNSPRQSAFHANTSIAVPDLNKNNKSPIHAI</sequence>
<dbReference type="GO" id="GO:0009744">
    <property type="term" value="P:response to sucrose"/>
    <property type="evidence" value="ECO:0007669"/>
    <property type="project" value="UniProtKB-ARBA"/>
</dbReference>
<dbReference type="InterPro" id="IPR052245">
    <property type="entry name" value="Plant_Stress_Dev_TF"/>
</dbReference>
<comment type="subcellular location">
    <subcellularLocation>
        <location evidence="1">Nucleus</location>
    </subcellularLocation>
</comment>
<dbReference type="FunFam" id="1.10.10.60:FF:000009">
    <property type="entry name" value="transcription factor MYB1R1"/>
    <property type="match status" value="1"/>
</dbReference>
<feature type="compositionally biased region" description="Low complexity" evidence="6">
    <location>
        <begin position="50"/>
        <end position="61"/>
    </location>
</feature>
<dbReference type="Pfam" id="PF00249">
    <property type="entry name" value="Myb_DNA-binding"/>
    <property type="match status" value="1"/>
</dbReference>
<evidence type="ECO:0000256" key="5">
    <source>
        <dbReference type="ARBA" id="ARBA00023242"/>
    </source>
</evidence>
<dbReference type="PROSITE" id="PS51294">
    <property type="entry name" value="HTH_MYB"/>
    <property type="match status" value="1"/>
</dbReference>
<dbReference type="InterPro" id="IPR017884">
    <property type="entry name" value="SANT_dom"/>
</dbReference>
<dbReference type="GO" id="GO:0006355">
    <property type="term" value="P:regulation of DNA-templated transcription"/>
    <property type="evidence" value="ECO:0007669"/>
    <property type="project" value="UniProtKB-ARBA"/>
</dbReference>
<feature type="domain" description="SANT" evidence="8">
    <location>
        <begin position="121"/>
        <end position="169"/>
    </location>
</feature>
<dbReference type="AlphaFoldDB" id="A0AA50CAF3"/>
<dbReference type="NCBIfam" id="TIGR01557">
    <property type="entry name" value="myb_SHAQKYF"/>
    <property type="match status" value="1"/>
</dbReference>
<dbReference type="InterPro" id="IPR006447">
    <property type="entry name" value="Myb_dom_plants"/>
</dbReference>
<proteinExistence type="evidence at transcript level"/>
<evidence type="ECO:0000256" key="2">
    <source>
        <dbReference type="ARBA" id="ARBA00023015"/>
    </source>
</evidence>
<evidence type="ECO:0000256" key="4">
    <source>
        <dbReference type="ARBA" id="ARBA00023163"/>
    </source>
</evidence>
<dbReference type="PANTHER" id="PTHR44191:SF4">
    <property type="entry name" value="OS01G0187900 PROTEIN"/>
    <property type="match status" value="1"/>
</dbReference>
<dbReference type="PROSITE" id="PS50090">
    <property type="entry name" value="MYB_LIKE"/>
    <property type="match status" value="1"/>
</dbReference>
<dbReference type="PANTHER" id="PTHR44191">
    <property type="entry name" value="TRANSCRIPTION FACTOR KUA1"/>
    <property type="match status" value="1"/>
</dbReference>
<keyword evidence="2" id="KW-0805">Transcription regulation</keyword>
<dbReference type="InterPro" id="IPR017930">
    <property type="entry name" value="Myb_dom"/>
</dbReference>
<accession>A0AA50CAF3</accession>
<evidence type="ECO:0000259" key="8">
    <source>
        <dbReference type="PROSITE" id="PS51293"/>
    </source>
</evidence>
<reference evidence="10" key="1">
    <citation type="submission" date="2023-04" db="EMBL/GenBank/DDBJ databases">
        <title>Genome-wide analysis of the MYB gene family in ginger (Zingiber officinale Roscoe).</title>
        <authorList>
            <person name="Xing H.-T."/>
            <person name="Li H.-L."/>
        </authorList>
    </citation>
    <scope>NUCLEOTIDE SEQUENCE</scope>
    <source>
        <strain evidence="10">Maker00070579</strain>
    </source>
</reference>
<organism evidence="10">
    <name type="scientific">Zingiber officinale</name>
    <name type="common">Ginger</name>
    <name type="synonym">Amomum zingiber</name>
    <dbReference type="NCBI Taxonomy" id="94328"/>
    <lineage>
        <taxon>Eukaryota</taxon>
        <taxon>Viridiplantae</taxon>
        <taxon>Streptophyta</taxon>
        <taxon>Embryophyta</taxon>
        <taxon>Tracheophyta</taxon>
        <taxon>Spermatophyta</taxon>
        <taxon>Magnoliopsida</taxon>
        <taxon>Liliopsida</taxon>
        <taxon>Zingiberales</taxon>
        <taxon>Zingiberaceae</taxon>
        <taxon>Zingiber</taxon>
    </lineage>
</organism>
<dbReference type="GO" id="GO:0003677">
    <property type="term" value="F:DNA binding"/>
    <property type="evidence" value="ECO:0007669"/>
    <property type="project" value="UniProtKB-KW"/>
</dbReference>
<name>A0AA50CAF3_ZINOF</name>
<evidence type="ECO:0000256" key="1">
    <source>
        <dbReference type="ARBA" id="ARBA00004123"/>
    </source>
</evidence>
<feature type="domain" description="Myb-like" evidence="7">
    <location>
        <begin position="120"/>
        <end position="165"/>
    </location>
</feature>
<feature type="compositionally biased region" description="Polar residues" evidence="6">
    <location>
        <begin position="7"/>
        <end position="18"/>
    </location>
</feature>
<protein>
    <submittedName>
        <fullName evidence="10">MYB protein</fullName>
    </submittedName>
</protein>
<dbReference type="Gene3D" id="1.10.10.60">
    <property type="entry name" value="Homeodomain-like"/>
    <property type="match status" value="1"/>
</dbReference>
<dbReference type="CDD" id="cd00167">
    <property type="entry name" value="SANT"/>
    <property type="match status" value="1"/>
</dbReference>
<dbReference type="SMART" id="SM00717">
    <property type="entry name" value="SANT"/>
    <property type="match status" value="1"/>
</dbReference>
<feature type="domain" description="HTH myb-type" evidence="9">
    <location>
        <begin position="120"/>
        <end position="169"/>
    </location>
</feature>
<dbReference type="GO" id="GO:0009723">
    <property type="term" value="P:response to ethylene"/>
    <property type="evidence" value="ECO:0007669"/>
    <property type="project" value="TreeGrafter"/>
</dbReference>
<evidence type="ECO:0000259" key="7">
    <source>
        <dbReference type="PROSITE" id="PS50090"/>
    </source>
</evidence>
<dbReference type="SUPFAM" id="SSF46689">
    <property type="entry name" value="Homeodomain-like"/>
    <property type="match status" value="1"/>
</dbReference>
<keyword evidence="4" id="KW-0804">Transcription</keyword>